<keyword evidence="6 8" id="KW-0503">Monooxygenase</keyword>
<evidence type="ECO:0000256" key="1">
    <source>
        <dbReference type="ARBA" id="ARBA00001974"/>
    </source>
</evidence>
<keyword evidence="5" id="KW-0560">Oxidoreductase</keyword>
<dbReference type="AlphaFoldDB" id="A0A1Z4GLD2"/>
<keyword evidence="3" id="KW-0274">FAD</keyword>
<organism evidence="8 9">
    <name type="scientific">Anabaenopsis circularis NIES-21</name>
    <dbReference type="NCBI Taxonomy" id="1085406"/>
    <lineage>
        <taxon>Bacteria</taxon>
        <taxon>Bacillati</taxon>
        <taxon>Cyanobacteriota</taxon>
        <taxon>Cyanophyceae</taxon>
        <taxon>Nostocales</taxon>
        <taxon>Nodulariaceae</taxon>
        <taxon>Anabaenopsis</taxon>
    </lineage>
</organism>
<dbReference type="InterPro" id="IPR036188">
    <property type="entry name" value="FAD/NAD-bd_sf"/>
</dbReference>
<dbReference type="PANTHER" id="PTHR46028">
    <property type="entry name" value="KYNURENINE 3-MONOOXYGENASE"/>
    <property type="match status" value="1"/>
</dbReference>
<dbReference type="SUPFAM" id="SSF51905">
    <property type="entry name" value="FAD/NAD(P)-binding domain"/>
    <property type="match status" value="1"/>
</dbReference>
<keyword evidence="2" id="KW-0285">Flavoprotein</keyword>
<keyword evidence="9" id="KW-1185">Reference proteome</keyword>
<keyword evidence="4" id="KW-0521">NADP</keyword>
<dbReference type="Proteomes" id="UP000218287">
    <property type="component" value="Chromosome"/>
</dbReference>
<dbReference type="Pfam" id="PF01494">
    <property type="entry name" value="FAD_binding_3"/>
    <property type="match status" value="1"/>
</dbReference>
<evidence type="ECO:0000256" key="5">
    <source>
        <dbReference type="ARBA" id="ARBA00023002"/>
    </source>
</evidence>
<comment type="cofactor">
    <cofactor evidence="1">
        <name>FAD</name>
        <dbReference type="ChEBI" id="CHEBI:57692"/>
    </cofactor>
</comment>
<gene>
    <name evidence="8" type="primary">kmo_2</name>
    <name evidence="8" type="ORF">NIES21_39990</name>
</gene>
<dbReference type="GO" id="GO:0004502">
    <property type="term" value="F:kynurenine 3-monooxygenase activity"/>
    <property type="evidence" value="ECO:0007669"/>
    <property type="project" value="TreeGrafter"/>
</dbReference>
<evidence type="ECO:0000256" key="3">
    <source>
        <dbReference type="ARBA" id="ARBA00022827"/>
    </source>
</evidence>
<dbReference type="EMBL" id="AP018174">
    <property type="protein sequence ID" value="BAY18156.1"/>
    <property type="molecule type" value="Genomic_DNA"/>
</dbReference>
<accession>A0A1Z4GLD2</accession>
<dbReference type="OrthoDB" id="9782160at2"/>
<evidence type="ECO:0000256" key="4">
    <source>
        <dbReference type="ARBA" id="ARBA00022857"/>
    </source>
</evidence>
<dbReference type="Gene3D" id="3.50.50.60">
    <property type="entry name" value="FAD/NAD(P)-binding domain"/>
    <property type="match status" value="1"/>
</dbReference>
<feature type="domain" description="FAD-binding" evidence="7">
    <location>
        <begin position="4"/>
        <end position="329"/>
    </location>
</feature>
<evidence type="ECO:0000256" key="2">
    <source>
        <dbReference type="ARBA" id="ARBA00022630"/>
    </source>
</evidence>
<reference evidence="8 9" key="1">
    <citation type="submission" date="2017-06" db="EMBL/GenBank/DDBJ databases">
        <title>Genome sequencing of cyanobaciteial culture collection at National Institute for Environmental Studies (NIES).</title>
        <authorList>
            <person name="Hirose Y."/>
            <person name="Shimura Y."/>
            <person name="Fujisawa T."/>
            <person name="Nakamura Y."/>
            <person name="Kawachi M."/>
        </authorList>
    </citation>
    <scope>NUCLEOTIDE SEQUENCE [LARGE SCALE GENOMIC DNA]</scope>
    <source>
        <strain evidence="8 9">NIES-21</strain>
    </source>
</reference>
<dbReference type="GO" id="GO:0070189">
    <property type="term" value="P:kynurenine metabolic process"/>
    <property type="evidence" value="ECO:0007669"/>
    <property type="project" value="TreeGrafter"/>
</dbReference>
<dbReference type="PANTHER" id="PTHR46028:SF2">
    <property type="entry name" value="KYNURENINE 3-MONOOXYGENASE"/>
    <property type="match status" value="1"/>
</dbReference>
<name>A0A1Z4GLD2_9CYAN</name>
<sequence length="432" mass="48660">MVKKVVIVGAGPSGLLLAHYLLRHGDNYQIDIYERRSDPRIVSFSKSRTYPISLNERGMSALRQIDGLEAAIKAISLEMNGTVFHQRNGKTRYTPRQNPLFTLDRTNLAIALLENLNSKYNHSQLKIHFDCQCQQVDLTDKTIKLTTIAEESEKLFIVNYDFLVGADGASSAVRESLNSTDCFNCEQKPITTDYKSFILPISQENSNINLAGDKIHSWMLKDGTVILLLHQLGGIMSGIIHFSRQQNQINNLATKEEVLQLFRENFPEIGQLMPDSEAEDFLHRPASTVVTVRCNSYHHGDSVLLIGDAAHAVSPSIGQGCNAALEDVLIFDQLLDKYSDNIEEAIAQFTVRRQPDGYALVELGDNAFPLSQGLFIEFMLREWMAKIIHNIFPQVFSQPLFYLISETTVPYSEILNVYQGWIAKVKKSNANF</sequence>
<dbReference type="GO" id="GO:0071949">
    <property type="term" value="F:FAD binding"/>
    <property type="evidence" value="ECO:0007669"/>
    <property type="project" value="InterPro"/>
</dbReference>
<dbReference type="InterPro" id="IPR002938">
    <property type="entry name" value="FAD-bd"/>
</dbReference>
<evidence type="ECO:0000313" key="8">
    <source>
        <dbReference type="EMBL" id="BAY18156.1"/>
    </source>
</evidence>
<proteinExistence type="predicted"/>
<evidence type="ECO:0000259" key="7">
    <source>
        <dbReference type="Pfam" id="PF01494"/>
    </source>
</evidence>
<evidence type="ECO:0000256" key="6">
    <source>
        <dbReference type="ARBA" id="ARBA00023033"/>
    </source>
</evidence>
<evidence type="ECO:0000313" key="9">
    <source>
        <dbReference type="Proteomes" id="UP000218287"/>
    </source>
</evidence>
<protein>
    <submittedName>
        <fullName evidence="8">Putative kynurenine 3-monooxygenase</fullName>
    </submittedName>
</protein>
<dbReference type="PRINTS" id="PR00420">
    <property type="entry name" value="RNGMNOXGNASE"/>
</dbReference>